<keyword evidence="1" id="KW-0472">Membrane</keyword>
<accession>A0ABV7CZ57</accession>
<keyword evidence="1" id="KW-1133">Transmembrane helix</keyword>
<dbReference type="RefSeq" id="WP_390274382.1">
    <property type="nucleotide sequence ID" value="NZ_JBHRSA010000056.1"/>
</dbReference>
<evidence type="ECO:0000313" key="2">
    <source>
        <dbReference type="EMBL" id="MFC3041597.1"/>
    </source>
</evidence>
<organism evidence="2 3">
    <name type="scientific">Virgibacillus xinjiangensis</name>
    <dbReference type="NCBI Taxonomy" id="393090"/>
    <lineage>
        <taxon>Bacteria</taxon>
        <taxon>Bacillati</taxon>
        <taxon>Bacillota</taxon>
        <taxon>Bacilli</taxon>
        <taxon>Bacillales</taxon>
        <taxon>Bacillaceae</taxon>
        <taxon>Virgibacillus</taxon>
    </lineage>
</organism>
<proteinExistence type="predicted"/>
<comment type="caution">
    <text evidence="2">The sequence shown here is derived from an EMBL/GenBank/DDBJ whole genome shotgun (WGS) entry which is preliminary data.</text>
</comment>
<name>A0ABV7CZ57_9BACI</name>
<evidence type="ECO:0000313" key="3">
    <source>
        <dbReference type="Proteomes" id="UP001595279"/>
    </source>
</evidence>
<keyword evidence="1" id="KW-0812">Transmembrane</keyword>
<gene>
    <name evidence="2" type="ORF">ACFOGI_15225</name>
</gene>
<keyword evidence="3" id="KW-1185">Reference proteome</keyword>
<evidence type="ECO:0000256" key="1">
    <source>
        <dbReference type="SAM" id="Phobius"/>
    </source>
</evidence>
<dbReference type="Proteomes" id="UP001595279">
    <property type="component" value="Unassembled WGS sequence"/>
</dbReference>
<dbReference type="EMBL" id="JBHRSA010000056">
    <property type="protein sequence ID" value="MFC3041597.1"/>
    <property type="molecule type" value="Genomic_DNA"/>
</dbReference>
<protein>
    <recommendedName>
        <fullName evidence="4">DUF4178 domain-containing protein</fullName>
    </recommendedName>
</protein>
<evidence type="ECO:0008006" key="4">
    <source>
        <dbReference type="Google" id="ProtNLM"/>
    </source>
</evidence>
<feature type="transmembrane region" description="Helical" evidence="1">
    <location>
        <begin position="132"/>
        <end position="150"/>
    </location>
</feature>
<dbReference type="PROSITE" id="PS51257">
    <property type="entry name" value="PROKAR_LIPOPROTEIN"/>
    <property type="match status" value="1"/>
</dbReference>
<reference evidence="3" key="1">
    <citation type="journal article" date="2019" name="Int. J. Syst. Evol. Microbiol.">
        <title>The Global Catalogue of Microorganisms (GCM) 10K type strain sequencing project: providing services to taxonomists for standard genome sequencing and annotation.</title>
        <authorList>
            <consortium name="The Broad Institute Genomics Platform"/>
            <consortium name="The Broad Institute Genome Sequencing Center for Infectious Disease"/>
            <person name="Wu L."/>
            <person name="Ma J."/>
        </authorList>
    </citation>
    <scope>NUCLEOTIDE SEQUENCE [LARGE SCALE GENOMIC DNA]</scope>
    <source>
        <strain evidence="3">KCTC 13128</strain>
    </source>
</reference>
<sequence>MKRIYIFAIFIMLLVISACGKPEFYGEYSTDGEPRYDIKIMDNNTATINIEDMFTVEYERDGDSLEVVQDDVYYYYKDWVTEVYFELTDGDTLLYKVSDGEVEQEIGEFTRIKGSDGDSGEPSMLWMTVKNLFFGLLIFIGISFIVRLIFQFTNRV</sequence>